<feature type="transmembrane region" description="Helical" evidence="1">
    <location>
        <begin position="238"/>
        <end position="257"/>
    </location>
</feature>
<evidence type="ECO:0000256" key="1">
    <source>
        <dbReference type="SAM" id="Phobius"/>
    </source>
</evidence>
<dbReference type="VEuPathDB" id="FungiDB:H310_04704"/>
<dbReference type="AlphaFoldDB" id="A0A024UEZ6"/>
<dbReference type="RefSeq" id="XP_008867383.1">
    <property type="nucleotide sequence ID" value="XM_008869161.1"/>
</dbReference>
<keyword evidence="1" id="KW-1133">Transmembrane helix</keyword>
<organism evidence="2">
    <name type="scientific">Aphanomyces invadans</name>
    <dbReference type="NCBI Taxonomy" id="157072"/>
    <lineage>
        <taxon>Eukaryota</taxon>
        <taxon>Sar</taxon>
        <taxon>Stramenopiles</taxon>
        <taxon>Oomycota</taxon>
        <taxon>Saprolegniomycetes</taxon>
        <taxon>Saprolegniales</taxon>
        <taxon>Verrucalvaceae</taxon>
        <taxon>Aphanomyces</taxon>
    </lineage>
</organism>
<reference evidence="2" key="1">
    <citation type="submission" date="2013-12" db="EMBL/GenBank/DDBJ databases">
        <title>The Genome Sequence of Aphanomyces invadans NJM9701.</title>
        <authorList>
            <consortium name="The Broad Institute Genomics Platform"/>
            <person name="Russ C."/>
            <person name="Tyler B."/>
            <person name="van West P."/>
            <person name="Dieguez-Uribeondo J."/>
            <person name="Young S.K."/>
            <person name="Zeng Q."/>
            <person name="Gargeya S."/>
            <person name="Fitzgerald M."/>
            <person name="Abouelleil A."/>
            <person name="Alvarado L."/>
            <person name="Chapman S.B."/>
            <person name="Gainer-Dewar J."/>
            <person name="Goldberg J."/>
            <person name="Griggs A."/>
            <person name="Gujja S."/>
            <person name="Hansen M."/>
            <person name="Howarth C."/>
            <person name="Imamovic A."/>
            <person name="Ireland A."/>
            <person name="Larimer J."/>
            <person name="McCowan C."/>
            <person name="Murphy C."/>
            <person name="Pearson M."/>
            <person name="Poon T.W."/>
            <person name="Priest M."/>
            <person name="Roberts A."/>
            <person name="Saif S."/>
            <person name="Shea T."/>
            <person name="Sykes S."/>
            <person name="Wortman J."/>
            <person name="Nusbaum C."/>
            <person name="Birren B."/>
        </authorList>
    </citation>
    <scope>NUCLEOTIDE SEQUENCE [LARGE SCALE GENOMIC DNA]</scope>
    <source>
        <strain evidence="2">NJM9701</strain>
    </source>
</reference>
<accession>A0A024UEZ6</accession>
<dbReference type="GeneID" id="20081754"/>
<dbReference type="EMBL" id="KI913958">
    <property type="protein sequence ID" value="ETW04427.1"/>
    <property type="molecule type" value="Genomic_DNA"/>
</dbReference>
<sequence>MRRGQLPRGFCAAAFLVMQCAPQRMTATKQAVSVLPILQKIRWRSTAHRPSRMDQDYEHSPSSMYRATAINGSASTAGNPSARAGTTWALFPKLFEAPNVMIEFKCPANLSSSVAEFMARDAGAKHVHVRRDGVIEVVCSATDIDVVQGVLAPLGPIYARPVVNCPKILSRDVRNMIATTFEYCQIAAAFTSPYLVKSLAHLSDHGDNATVAASVVSLWVLSLLAGSMVPRRSASPHLVLSAATASFALTPAVYYVLYC</sequence>
<gene>
    <name evidence="2" type="ORF">H310_04704</name>
</gene>
<name>A0A024UEZ6_9STRA</name>
<keyword evidence="1" id="KW-0472">Membrane</keyword>
<keyword evidence="1" id="KW-0812">Transmembrane</keyword>
<proteinExistence type="predicted"/>
<evidence type="ECO:0000313" key="2">
    <source>
        <dbReference type="EMBL" id="ETW04427.1"/>
    </source>
</evidence>
<protein>
    <submittedName>
        <fullName evidence="2">Uncharacterized protein</fullName>
    </submittedName>
</protein>